<feature type="transmembrane region" description="Helical" evidence="1">
    <location>
        <begin position="58"/>
        <end position="76"/>
    </location>
</feature>
<reference evidence="2 3" key="1">
    <citation type="submission" date="2020-08" db="EMBL/GenBank/DDBJ databases">
        <title>Genomic Encyclopedia of Archaeal and Bacterial Type Strains, Phase II (KMG-II): from individual species to whole genera.</title>
        <authorList>
            <person name="Goeker M."/>
        </authorList>
    </citation>
    <scope>NUCLEOTIDE SEQUENCE [LARGE SCALE GENOMIC DNA]</scope>
    <source>
        <strain evidence="2 3">DSM 23288</strain>
    </source>
</reference>
<protein>
    <recommendedName>
        <fullName evidence="4">DUF3817 domain-containing protein</fullName>
    </recommendedName>
</protein>
<accession>A0A840IFZ0</accession>
<sequence>MKLAPADPLSRVPARARAHRFPSFRFLEVLSFVHSAVYAGVLYFFLGPENATATRVLGWAHGLLWIGMSLLCIVAARRRTIPFWLAVVVAVIGGLGPFAGTLGFLWEERRRRRADTVKSS</sequence>
<keyword evidence="3" id="KW-1185">Reference proteome</keyword>
<feature type="transmembrane region" description="Helical" evidence="1">
    <location>
        <begin position="83"/>
        <end position="106"/>
    </location>
</feature>
<evidence type="ECO:0000313" key="2">
    <source>
        <dbReference type="EMBL" id="MBB4663255.1"/>
    </source>
</evidence>
<dbReference type="RefSeq" id="WP_183342978.1">
    <property type="nucleotide sequence ID" value="NZ_JACHNU010000003.1"/>
</dbReference>
<dbReference type="AlphaFoldDB" id="A0A840IFZ0"/>
<comment type="caution">
    <text evidence="2">The sequence shown here is derived from an EMBL/GenBank/DDBJ whole genome shotgun (WGS) entry which is preliminary data.</text>
</comment>
<dbReference type="EMBL" id="JACHNU010000003">
    <property type="protein sequence ID" value="MBB4663255.1"/>
    <property type="molecule type" value="Genomic_DNA"/>
</dbReference>
<dbReference type="Proteomes" id="UP000585272">
    <property type="component" value="Unassembled WGS sequence"/>
</dbReference>
<keyword evidence="1" id="KW-1133">Transmembrane helix</keyword>
<evidence type="ECO:0000256" key="1">
    <source>
        <dbReference type="SAM" id="Phobius"/>
    </source>
</evidence>
<evidence type="ECO:0008006" key="4">
    <source>
        <dbReference type="Google" id="ProtNLM"/>
    </source>
</evidence>
<gene>
    <name evidence="2" type="ORF">BDZ31_002844</name>
</gene>
<name>A0A840IFZ0_9ACTN</name>
<keyword evidence="1" id="KW-0472">Membrane</keyword>
<proteinExistence type="predicted"/>
<organism evidence="2 3">
    <name type="scientific">Conexibacter arvalis</name>
    <dbReference type="NCBI Taxonomy" id="912552"/>
    <lineage>
        <taxon>Bacteria</taxon>
        <taxon>Bacillati</taxon>
        <taxon>Actinomycetota</taxon>
        <taxon>Thermoleophilia</taxon>
        <taxon>Solirubrobacterales</taxon>
        <taxon>Conexibacteraceae</taxon>
        <taxon>Conexibacter</taxon>
    </lineage>
</organism>
<keyword evidence="1" id="KW-0812">Transmembrane</keyword>
<evidence type="ECO:0000313" key="3">
    <source>
        <dbReference type="Proteomes" id="UP000585272"/>
    </source>
</evidence>
<feature type="transmembrane region" description="Helical" evidence="1">
    <location>
        <begin position="26"/>
        <end position="46"/>
    </location>
</feature>